<evidence type="ECO:0000256" key="2">
    <source>
        <dbReference type="SAM" id="SignalP"/>
    </source>
</evidence>
<dbReference type="InterPro" id="IPR003423">
    <property type="entry name" value="OMP_efflux"/>
</dbReference>
<evidence type="ECO:0000313" key="4">
    <source>
        <dbReference type="Proteomes" id="UP001446205"/>
    </source>
</evidence>
<dbReference type="InterPro" id="IPR010131">
    <property type="entry name" value="MdtP/NodT-like"/>
</dbReference>
<feature type="signal peptide" evidence="2">
    <location>
        <begin position="1"/>
        <end position="39"/>
    </location>
</feature>
<dbReference type="RefSeq" id="WP_341370183.1">
    <property type="nucleotide sequence ID" value="NZ_JBBPCO010000003.1"/>
</dbReference>
<comment type="caution">
    <text evidence="3">The sequence shown here is derived from an EMBL/GenBank/DDBJ whole genome shotgun (WGS) entry which is preliminary data.</text>
</comment>
<protein>
    <submittedName>
        <fullName evidence="3">TolC family protein</fullName>
    </submittedName>
</protein>
<dbReference type="SUPFAM" id="SSF56954">
    <property type="entry name" value="Outer membrane efflux proteins (OEP)"/>
    <property type="match status" value="1"/>
</dbReference>
<reference evidence="3 4" key="1">
    <citation type="submission" date="2024-04" db="EMBL/GenBank/DDBJ databases">
        <authorList>
            <person name="Abashina T."/>
            <person name="Shaikin A."/>
        </authorList>
    </citation>
    <scope>NUCLEOTIDE SEQUENCE [LARGE SCALE GENOMIC DNA]</scope>
    <source>
        <strain evidence="3 4">AAFK</strain>
    </source>
</reference>
<sequence>MPKLFSFGCLPRIAARRAKTHWLLLGGLLLVLHAGLAPAAADPAAVSVMSLADAEQRALSLHPQLAQRQADIKAAEARAVYAGELPDPQLRFGVNSVPVNRFALDRDSMTQVVGGISQSFPPSGKLALSQQSAREETTALRADRMDLAAQIRREVRQAWLDAFYQERALAVLQNDRELLDQITRANLSQYRVNRIPESEVLRAQLARDDLLDQEQTLLTARDTARSRLARLLQLPADGIRLPDTLPPLPALPSQAILLDQVARHPQATAMEARIRARQIDVAAAKRDYYPELGVEASYGLRFARDNGEKLPDMVSAGITLSLPLFSEKRQDARLQERQAQALALRYEHDDMLLQLREEVQSSYASYDRLQKRVQLLQDRLLPQAEQTTAATLADYRVNKGSMASVLQARRERLDYQLRLWRARVDLASAAADLDYLASTTQETP</sequence>
<keyword evidence="2" id="KW-0732">Signal</keyword>
<dbReference type="PANTHER" id="PTHR30203:SF24">
    <property type="entry name" value="BLR4935 PROTEIN"/>
    <property type="match status" value="1"/>
</dbReference>
<organism evidence="3 4">
    <name type="scientific">Thermithiobacillus plumbiphilus</name>
    <dbReference type="NCBI Taxonomy" id="1729899"/>
    <lineage>
        <taxon>Bacteria</taxon>
        <taxon>Pseudomonadati</taxon>
        <taxon>Pseudomonadota</taxon>
        <taxon>Acidithiobacillia</taxon>
        <taxon>Acidithiobacillales</taxon>
        <taxon>Thermithiobacillaceae</taxon>
        <taxon>Thermithiobacillus</taxon>
    </lineage>
</organism>
<name>A0ABU9D6E3_9PROT</name>
<evidence type="ECO:0000313" key="3">
    <source>
        <dbReference type="EMBL" id="MEK8089117.1"/>
    </source>
</evidence>
<evidence type="ECO:0000256" key="1">
    <source>
        <dbReference type="ARBA" id="ARBA00007613"/>
    </source>
</evidence>
<feature type="chain" id="PRO_5046985408" evidence="2">
    <location>
        <begin position="40"/>
        <end position="444"/>
    </location>
</feature>
<dbReference type="Proteomes" id="UP001446205">
    <property type="component" value="Unassembled WGS sequence"/>
</dbReference>
<comment type="similarity">
    <text evidence="1">Belongs to the outer membrane factor (OMF) (TC 1.B.17) family.</text>
</comment>
<gene>
    <name evidence="3" type="ORF">WOB96_05000</name>
</gene>
<dbReference type="PANTHER" id="PTHR30203">
    <property type="entry name" value="OUTER MEMBRANE CATION EFFLUX PROTEIN"/>
    <property type="match status" value="1"/>
</dbReference>
<proteinExistence type="inferred from homology"/>
<keyword evidence="4" id="KW-1185">Reference proteome</keyword>
<accession>A0ABU9D6E3</accession>
<dbReference type="Gene3D" id="1.20.1600.10">
    <property type="entry name" value="Outer membrane efflux proteins (OEP)"/>
    <property type="match status" value="1"/>
</dbReference>
<dbReference type="Pfam" id="PF02321">
    <property type="entry name" value="OEP"/>
    <property type="match status" value="1"/>
</dbReference>
<dbReference type="EMBL" id="JBBPCO010000003">
    <property type="protein sequence ID" value="MEK8089117.1"/>
    <property type="molecule type" value="Genomic_DNA"/>
</dbReference>